<protein>
    <submittedName>
        <fullName evidence="2">Uncharacterized protein</fullName>
    </submittedName>
</protein>
<evidence type="ECO:0000313" key="2">
    <source>
        <dbReference type="EMBL" id="CAK0906294.1"/>
    </source>
</evidence>
<accession>A0ABN9Y1I4</accession>
<feature type="compositionally biased region" description="Low complexity" evidence="1">
    <location>
        <begin position="969"/>
        <end position="980"/>
    </location>
</feature>
<gene>
    <name evidence="2" type="ORF">PCOR1329_LOCUS81683</name>
</gene>
<evidence type="ECO:0000313" key="3">
    <source>
        <dbReference type="Proteomes" id="UP001189429"/>
    </source>
</evidence>
<evidence type="ECO:0000256" key="1">
    <source>
        <dbReference type="SAM" id="MobiDB-lite"/>
    </source>
</evidence>
<dbReference type="Proteomes" id="UP001189429">
    <property type="component" value="Unassembled WGS sequence"/>
</dbReference>
<keyword evidence="3" id="KW-1185">Reference proteome</keyword>
<organism evidence="2 3">
    <name type="scientific">Prorocentrum cordatum</name>
    <dbReference type="NCBI Taxonomy" id="2364126"/>
    <lineage>
        <taxon>Eukaryota</taxon>
        <taxon>Sar</taxon>
        <taxon>Alveolata</taxon>
        <taxon>Dinophyceae</taxon>
        <taxon>Prorocentrales</taxon>
        <taxon>Prorocentraceae</taxon>
        <taxon>Prorocentrum</taxon>
    </lineage>
</organism>
<feature type="region of interest" description="Disordered" evidence="1">
    <location>
        <begin position="1131"/>
        <end position="1160"/>
    </location>
</feature>
<name>A0ABN9Y1I4_9DINO</name>
<reference evidence="2" key="1">
    <citation type="submission" date="2023-10" db="EMBL/GenBank/DDBJ databases">
        <authorList>
            <person name="Chen Y."/>
            <person name="Shah S."/>
            <person name="Dougan E. K."/>
            <person name="Thang M."/>
            <person name="Chan C."/>
        </authorList>
    </citation>
    <scope>NUCLEOTIDE SEQUENCE [LARGE SCALE GENOMIC DNA]</scope>
</reference>
<proteinExistence type="predicted"/>
<feature type="region of interest" description="Disordered" evidence="1">
    <location>
        <begin position="969"/>
        <end position="997"/>
    </location>
</feature>
<comment type="caution">
    <text evidence="2">The sequence shown here is derived from an EMBL/GenBank/DDBJ whole genome shotgun (WGS) entry which is preliminary data.</text>
</comment>
<feature type="non-terminal residue" evidence="2">
    <location>
        <position position="1697"/>
    </location>
</feature>
<dbReference type="EMBL" id="CAUYUJ010021671">
    <property type="protein sequence ID" value="CAK0906294.1"/>
    <property type="molecule type" value="Genomic_DNA"/>
</dbReference>
<sequence length="1697" mass="187155">MAAVPRCPDIPEFQVAVRYDADPNFTWHHRILLRRVRGAVWIALTPDLDLERINLDERRHRVLERGQAFPEAIAGDIYAFDPIGREAVAGHKRRARLQAAVLGGDEDEAMDAKEWVYADLDDPSFGTLVAADVLEGDEFVELGNRGLVRRKGAARGVEKVGRARLAEWSEQRRVGAEDIRSLGIHTAADGTRHLGWTDAVGMLRESDMPEWRFEGPRVCKELAASIREGAGNPTSYHAEWIRLSGVNQNSAIAYEHKNAMEMLRVATSVDQVDISNLASFELLARRVVMLEMAVARDPRDPDFSGLGVIADGAAGTDGAARAPRFRTWVSDQQKERANILKQPLCRAKWRPTARGSPKPTGGLAGSGGTEVPFLFLCPTFGNILVGPLTMCSRGGGAPRRGKGLLEMQYLVSTNWRPLKQTIRTFDALRWRVRLLQQSSDRAGRAGLVPDGLSPSRALQELFKTKDLHGQEPRRLASYDPAKLRVAKGVVEPKDARALLPPHAAQRLRRYKTCIELSAEEIEAKFASEPSPKPYWDPVLRRNKRARHELFGRLLSSGILVPRRRLKGRIGLFFVKKKEGAIRLIVDARNPNACHKPPPTTQLGTAQSFAELNLAEFADVAAEMASHCVLPGAGGVPALDFHQSGADVRDGFYQFSIVEVADWFGIDESFSKGSFGITKVHGGHAHGMAVASRAAAVAAEGWGSLLRERAPAPRLVPGQPVHAVYVDNHTGLGHSAADAEQAHQDFRAQCAAFGLDLHDEAPCSPYLEALGLQFDGPGRRLRHRSARLWRFKLATVALLRRRVVAGWQLEIWLGHAVHMCGLGRPLLSILSQSYAYVAAHKERSGRLWRGVRRELWLMSNLVFTCEVELDAPFNSSVYLGDSSDYGYALMETRGAGDELLEDFKWRERWRFKAAPPLPPPPRPTLGALGAAFGACFDGDDPEQLEAFGEPHVVGRTAWEPLGARARLAQRATETARTAEAGAGPGRRRRRRTARGAAPREEVEGFEAIPVVGACWDNKRRWHTLVEGFWHWRQEHINVKEARVCLMGLRRSLRTRRGCHRRLLTLSDNLVSAVVFDRGRSSSWALNALCRRAAAYQIAGCVAWRVRHIRADRNHADEGSRRPRAPRVLVPTRLEGGAPVAPQRTGGRRLGAPRHHGAPRATQAAPELFAGTGRLSASLKRQGLRVLPGAEIKRSARYDLSRRSTQRAVLRWIRSGKVWHVHLGTACSAWSVARSTPYNTERARRLEAVSVDMALFTAEVIKECDRCGVLWSLENPASSKLFRFEPLAVLASLPDARYVSFDLCGFGENVRKPTTIFTNAICLDVLGRRCDGSHRHEPLQGGLKAGAYSPALCREWAAALCSAAPPQAFGDSEPLASEWDTELEALVPRAHGVAAKLGEAHGGADAESRGHHFLARHVVEFGGARGHQGGPEEKERLAAARRARVPPAARDNFLRLGAIRDSTKRLYSDALGRFKGWAKSKHCDLVASLQLHGRNVLYGYIHFETHLDRNKANLFPKASRALRGWTTRAPRRVRDPIPFGVVCLIGLYFLGKGLVGAAVCLVLQFDCYLRPDEAASLLLSSVLPPAPRAGRRHARAWALLLGEAEHAAPAKTGVVDGTVVIGELQRSWVAEAVGLWYRAGGAAPYMFDMTLSKYEALFRQAAFDLGLTDLDISPRGVRHAGASHDMYMGLATLDQIQKR</sequence>